<evidence type="ECO:0000313" key="2">
    <source>
        <dbReference type="Proteomes" id="UP001218218"/>
    </source>
</evidence>
<gene>
    <name evidence="1" type="ORF">DFH08DRAFT_804296</name>
</gene>
<sequence>MSTAHLTLAKEANDYFSAVFQQRLEIESLSLQKYHEICYWDLSQLRHISTSTRVTVNLGAVLSWPSCERLQETFQIAALVNVEAPRRLWSRRINIGEGSKVMENGWTRYRGCDLGKCTLRLHLWYWNPECWLSQANRVFKHLQISENFQNYASTVVVDDIAFEIRLTAECHSPGYLFIAPVKDFEAGPSSFRWPDYPVYWSLNPSGGERLSTEEANELGFPALQFNTRIRGKFWNADVYAGLSQFHHGKGLNPISEEVSLHLGDQLYQVSDETDCPVDQEDEEGPISVHTEDKQLEPFTSHDEPPPSSALEFTIYLQMTLIVILALFRLFGCIEVNH</sequence>
<dbReference type="AlphaFoldDB" id="A0AAD7EYC8"/>
<comment type="caution">
    <text evidence="1">The sequence shown here is derived from an EMBL/GenBank/DDBJ whole genome shotgun (WGS) entry which is preliminary data.</text>
</comment>
<keyword evidence="2" id="KW-1185">Reference proteome</keyword>
<organism evidence="1 2">
    <name type="scientific">Mycena albidolilacea</name>
    <dbReference type="NCBI Taxonomy" id="1033008"/>
    <lineage>
        <taxon>Eukaryota</taxon>
        <taxon>Fungi</taxon>
        <taxon>Dikarya</taxon>
        <taxon>Basidiomycota</taxon>
        <taxon>Agaricomycotina</taxon>
        <taxon>Agaricomycetes</taxon>
        <taxon>Agaricomycetidae</taxon>
        <taxon>Agaricales</taxon>
        <taxon>Marasmiineae</taxon>
        <taxon>Mycenaceae</taxon>
        <taxon>Mycena</taxon>
    </lineage>
</organism>
<reference evidence="1" key="1">
    <citation type="submission" date="2023-03" db="EMBL/GenBank/DDBJ databases">
        <title>Massive genome expansion in bonnet fungi (Mycena s.s.) driven by repeated elements and novel gene families across ecological guilds.</title>
        <authorList>
            <consortium name="Lawrence Berkeley National Laboratory"/>
            <person name="Harder C.B."/>
            <person name="Miyauchi S."/>
            <person name="Viragh M."/>
            <person name="Kuo A."/>
            <person name="Thoen E."/>
            <person name="Andreopoulos B."/>
            <person name="Lu D."/>
            <person name="Skrede I."/>
            <person name="Drula E."/>
            <person name="Henrissat B."/>
            <person name="Morin E."/>
            <person name="Kohler A."/>
            <person name="Barry K."/>
            <person name="LaButti K."/>
            <person name="Morin E."/>
            <person name="Salamov A."/>
            <person name="Lipzen A."/>
            <person name="Mereny Z."/>
            <person name="Hegedus B."/>
            <person name="Baldrian P."/>
            <person name="Stursova M."/>
            <person name="Weitz H."/>
            <person name="Taylor A."/>
            <person name="Grigoriev I.V."/>
            <person name="Nagy L.G."/>
            <person name="Martin F."/>
            <person name="Kauserud H."/>
        </authorList>
    </citation>
    <scope>NUCLEOTIDE SEQUENCE</scope>
    <source>
        <strain evidence="1">CBHHK002</strain>
    </source>
</reference>
<proteinExistence type="predicted"/>
<dbReference type="EMBL" id="JARIHO010000010">
    <property type="protein sequence ID" value="KAJ7354375.1"/>
    <property type="molecule type" value="Genomic_DNA"/>
</dbReference>
<name>A0AAD7EYC8_9AGAR</name>
<dbReference type="Proteomes" id="UP001218218">
    <property type="component" value="Unassembled WGS sequence"/>
</dbReference>
<protein>
    <submittedName>
        <fullName evidence="1">Uncharacterized protein</fullName>
    </submittedName>
</protein>
<accession>A0AAD7EYC8</accession>
<evidence type="ECO:0000313" key="1">
    <source>
        <dbReference type="EMBL" id="KAJ7354375.1"/>
    </source>
</evidence>